<evidence type="ECO:0000259" key="5">
    <source>
        <dbReference type="PROSITE" id="PS01124"/>
    </source>
</evidence>
<dbReference type="PANTHER" id="PTHR43280:SF29">
    <property type="entry name" value="ARAC-FAMILY TRANSCRIPTIONAL REGULATOR"/>
    <property type="match status" value="1"/>
</dbReference>
<evidence type="ECO:0000256" key="2">
    <source>
        <dbReference type="ARBA" id="ARBA00023125"/>
    </source>
</evidence>
<dbReference type="Pfam" id="PF12833">
    <property type="entry name" value="HTH_18"/>
    <property type="match status" value="1"/>
</dbReference>
<dbReference type="PANTHER" id="PTHR43280">
    <property type="entry name" value="ARAC-FAMILY TRANSCRIPTIONAL REGULATOR"/>
    <property type="match status" value="1"/>
</dbReference>
<proteinExistence type="predicted"/>
<evidence type="ECO:0000256" key="3">
    <source>
        <dbReference type="ARBA" id="ARBA00023163"/>
    </source>
</evidence>
<name>A0A2A5JQP1_PSEO7</name>
<evidence type="ECO:0000256" key="1">
    <source>
        <dbReference type="ARBA" id="ARBA00023015"/>
    </source>
</evidence>
<keyword evidence="4" id="KW-0812">Transmembrane</keyword>
<accession>A0A2A5JQP1</accession>
<evidence type="ECO:0000313" key="7">
    <source>
        <dbReference type="Proteomes" id="UP000228621"/>
    </source>
</evidence>
<keyword evidence="4" id="KW-0472">Membrane</keyword>
<protein>
    <submittedName>
        <fullName evidence="6">AraC family transcriptional regulator</fullName>
    </submittedName>
</protein>
<evidence type="ECO:0000256" key="4">
    <source>
        <dbReference type="SAM" id="Phobius"/>
    </source>
</evidence>
<dbReference type="PROSITE" id="PS01124">
    <property type="entry name" value="HTH_ARAC_FAMILY_2"/>
    <property type="match status" value="1"/>
</dbReference>
<feature type="transmembrane region" description="Helical" evidence="4">
    <location>
        <begin position="29"/>
        <end position="47"/>
    </location>
</feature>
<dbReference type="GO" id="GO:0003700">
    <property type="term" value="F:DNA-binding transcription factor activity"/>
    <property type="evidence" value="ECO:0007669"/>
    <property type="project" value="InterPro"/>
</dbReference>
<feature type="transmembrane region" description="Helical" evidence="4">
    <location>
        <begin position="59"/>
        <end position="79"/>
    </location>
</feature>
<keyword evidence="1" id="KW-0805">Transcription regulation</keyword>
<keyword evidence="3" id="KW-0804">Transcription</keyword>
<feature type="transmembrane region" description="Helical" evidence="4">
    <location>
        <begin position="6"/>
        <end position="24"/>
    </location>
</feature>
<gene>
    <name evidence="6" type="ORF">CEX98_10825</name>
</gene>
<comment type="caution">
    <text evidence="6">The sequence shown here is derived from an EMBL/GenBank/DDBJ whole genome shotgun (WGS) entry which is preliminary data.</text>
</comment>
<dbReference type="Proteomes" id="UP000228621">
    <property type="component" value="Unassembled WGS sequence"/>
</dbReference>
<sequence>MTIEHYYLFLLGLCCTLVIAQLFVKEKRAAHILFALVCGSIALATTKKLTKESLDGYEYLIGIGACLTCNGFWLFSRALFRKTNAISNRHIAIAVLIAALIIWQQGYLFVHSQFQLTGGLLLDWLNSAAIELTIMLSSCVLLLAFWEGCRGFSESREHEKAQRAVFLLAYFICVAGTKLIANRYAGNLEVQEWAVTSAAVLILLTAQALLYWRYVYRFEEEAETITCEPIEKMPTEQELVLRQRVERLLITEQAYLKEGLKVADVAQQLNESEYKISRVIRQQLQARNFNQLINRLRVEHAKTLLQDSSKQHWPVLVVGLESGFASVGPFTRAFKIETGVTPNQFRKRDDDSEHVVQASE</sequence>
<evidence type="ECO:0000313" key="6">
    <source>
        <dbReference type="EMBL" id="PCK31738.1"/>
    </source>
</evidence>
<feature type="domain" description="HTH araC/xylS-type" evidence="5">
    <location>
        <begin position="246"/>
        <end position="348"/>
    </location>
</feature>
<dbReference type="SUPFAM" id="SSF46689">
    <property type="entry name" value="Homeodomain-like"/>
    <property type="match status" value="1"/>
</dbReference>
<keyword evidence="7" id="KW-1185">Reference proteome</keyword>
<organism evidence="6 7">
    <name type="scientific">Pseudoalteromonas piscicida</name>
    <dbReference type="NCBI Taxonomy" id="43662"/>
    <lineage>
        <taxon>Bacteria</taxon>
        <taxon>Pseudomonadati</taxon>
        <taxon>Pseudomonadota</taxon>
        <taxon>Gammaproteobacteria</taxon>
        <taxon>Alteromonadales</taxon>
        <taxon>Pseudoalteromonadaceae</taxon>
        <taxon>Pseudoalteromonas</taxon>
    </lineage>
</organism>
<dbReference type="OrthoDB" id="345413at2"/>
<feature type="transmembrane region" description="Helical" evidence="4">
    <location>
        <begin position="130"/>
        <end position="149"/>
    </location>
</feature>
<reference evidence="7" key="1">
    <citation type="journal article" date="2019" name="Genome Announc.">
        <title>Draft Genome Sequence of Pseudoalteromonas piscicida Strain 36Y ROTHPW, an Hypersaline Seawater Isolate from the South Coast of Sonora, Mexico.</title>
        <authorList>
            <person name="Sanchez-Diaz R."/>
            <person name="Molina-Garza Z.J."/>
            <person name="Cruz-Suarez L.E."/>
            <person name="Selvin J."/>
            <person name="Kiran G.S."/>
            <person name="Ibarra-Gamez J.C."/>
            <person name="Gomez-Gil B."/>
            <person name="Galaviz-Silva L."/>
        </authorList>
    </citation>
    <scope>NUCLEOTIDE SEQUENCE [LARGE SCALE GENOMIC DNA]</scope>
    <source>
        <strain evidence="7">36Y_RITHPW</strain>
    </source>
</reference>
<dbReference type="SMART" id="SM00342">
    <property type="entry name" value="HTH_ARAC"/>
    <property type="match status" value="1"/>
</dbReference>
<feature type="transmembrane region" description="Helical" evidence="4">
    <location>
        <begin position="193"/>
        <end position="212"/>
    </location>
</feature>
<dbReference type="GO" id="GO:0043565">
    <property type="term" value="F:sequence-specific DNA binding"/>
    <property type="evidence" value="ECO:0007669"/>
    <property type="project" value="InterPro"/>
</dbReference>
<dbReference type="RefSeq" id="WP_099642090.1">
    <property type="nucleotide sequence ID" value="NZ_NKHF01000046.1"/>
</dbReference>
<dbReference type="InterPro" id="IPR009057">
    <property type="entry name" value="Homeodomain-like_sf"/>
</dbReference>
<feature type="transmembrane region" description="Helical" evidence="4">
    <location>
        <begin position="161"/>
        <end position="181"/>
    </location>
</feature>
<dbReference type="Gene3D" id="1.10.10.60">
    <property type="entry name" value="Homeodomain-like"/>
    <property type="match status" value="1"/>
</dbReference>
<dbReference type="EMBL" id="NKHF01000046">
    <property type="protein sequence ID" value="PCK31738.1"/>
    <property type="molecule type" value="Genomic_DNA"/>
</dbReference>
<dbReference type="InterPro" id="IPR018060">
    <property type="entry name" value="HTH_AraC"/>
</dbReference>
<keyword evidence="4" id="KW-1133">Transmembrane helix</keyword>
<keyword evidence="2" id="KW-0238">DNA-binding</keyword>
<feature type="transmembrane region" description="Helical" evidence="4">
    <location>
        <begin position="91"/>
        <end position="110"/>
    </location>
</feature>
<dbReference type="AlphaFoldDB" id="A0A2A5JQP1"/>